<dbReference type="GeneID" id="14876441"/>
<dbReference type="EMBL" id="GL883007">
    <property type="protein sequence ID" value="EGG24037.1"/>
    <property type="molecule type" value="Genomic_DNA"/>
</dbReference>
<gene>
    <name evidence="1" type="ORF">DFA_06175</name>
</gene>
<evidence type="ECO:0000313" key="1">
    <source>
        <dbReference type="EMBL" id="EGG24037.1"/>
    </source>
</evidence>
<accession>F4PKB3</accession>
<organism evidence="1 2">
    <name type="scientific">Cavenderia fasciculata</name>
    <name type="common">Slime mold</name>
    <name type="synonym">Dictyostelium fasciculatum</name>
    <dbReference type="NCBI Taxonomy" id="261658"/>
    <lineage>
        <taxon>Eukaryota</taxon>
        <taxon>Amoebozoa</taxon>
        <taxon>Evosea</taxon>
        <taxon>Eumycetozoa</taxon>
        <taxon>Dictyostelia</taxon>
        <taxon>Acytosteliales</taxon>
        <taxon>Cavenderiaceae</taxon>
        <taxon>Cavenderia</taxon>
    </lineage>
</organism>
<reference evidence="2" key="1">
    <citation type="journal article" date="2011" name="Genome Res.">
        <title>Phylogeny-wide analysis of social amoeba genomes highlights ancient origins for complex intercellular communication.</title>
        <authorList>
            <person name="Heidel A.J."/>
            <person name="Lawal H.M."/>
            <person name="Felder M."/>
            <person name="Schilde C."/>
            <person name="Helps N.R."/>
            <person name="Tunggal B."/>
            <person name="Rivero F."/>
            <person name="John U."/>
            <person name="Schleicher M."/>
            <person name="Eichinger L."/>
            <person name="Platzer M."/>
            <person name="Noegel A.A."/>
            <person name="Schaap P."/>
            <person name="Gloeckner G."/>
        </authorList>
    </citation>
    <scope>NUCLEOTIDE SEQUENCE [LARGE SCALE GENOMIC DNA]</scope>
    <source>
        <strain evidence="2">SH3</strain>
    </source>
</reference>
<dbReference type="KEGG" id="dfa:DFA_06175"/>
<evidence type="ECO:0000313" key="2">
    <source>
        <dbReference type="Proteomes" id="UP000007797"/>
    </source>
</evidence>
<name>F4PKB3_CACFS</name>
<sequence length="709" mass="81283">MVEKGLASEFIGLVIDGNDDNDRCEPLKQYLLNNTDQSIKWLNLLLNETAYVTRLAYPATINTLRLAFQDTNIRKNITPQHVNSVKEELQRHLMASHSNAYSQEQTVNAACINILHIAQVLKDEYNAHLHVEQNSRDFAFMLMIQAKQLPFIRERTDPKVAVLGSLSVMKSRGKLDFESLENTRFFGLILSTITSLPQGGDEKIDASIRFLSVFTNARGELSIDMYQLLNKEALLDIALAALNPSQRDLYRILCPIQSMIARLQGRMDWSELVIPIVKLFDTLSVPTDSGSHRIVCDILSDIWSIKTTTPDENKKLVSKPIQQLFHYTLVRDNANPCNFWKIMKFAKDILPLYLPLLMKHIYSELGIRSGSRDTDTKEEEELEEDEELDQNIEETIWLLKKIVKVASRSDIYPYAWTLAKTLVRYRNSTTLPIVSGLLASIRQISNDKDFLQHRPTFIHIFTKFFNYKINKSTSQGSSPWFIDNAVSIQNLIQSVGPCIIPQHMVIKCFTQFIVLQQQRFQYMGSRLDRQHQPQIEYLGRLSCVSNLLMTLLELNGDDIQTESYPDTSTRKLCEASMAIVKEIEIEQRESNKIDDSIYFRDLSIFGATILFFVNNYANVPELSPTLIEASLPKIGYIINMLGDIIEETEKNDLGKSSRLRKAIRSVLEYIENYISVAPLISNQKGEKKNETVQLIKYQIVTIRDLFSKK</sequence>
<protein>
    <submittedName>
        <fullName evidence="1">Uncharacterized protein</fullName>
    </submittedName>
</protein>
<dbReference type="Proteomes" id="UP000007797">
    <property type="component" value="Unassembled WGS sequence"/>
</dbReference>
<dbReference type="AlphaFoldDB" id="F4PKB3"/>
<dbReference type="RefSeq" id="XP_004361888.1">
    <property type="nucleotide sequence ID" value="XM_004361831.1"/>
</dbReference>
<proteinExistence type="predicted"/>
<keyword evidence="2" id="KW-1185">Reference proteome</keyword>